<evidence type="ECO:0000313" key="1">
    <source>
        <dbReference type="EMBL" id="RZC73904.1"/>
    </source>
</evidence>
<organism evidence="1 2">
    <name type="scientific">Papaver somniferum</name>
    <name type="common">Opium poppy</name>
    <dbReference type="NCBI Taxonomy" id="3469"/>
    <lineage>
        <taxon>Eukaryota</taxon>
        <taxon>Viridiplantae</taxon>
        <taxon>Streptophyta</taxon>
        <taxon>Embryophyta</taxon>
        <taxon>Tracheophyta</taxon>
        <taxon>Spermatophyta</taxon>
        <taxon>Magnoliopsida</taxon>
        <taxon>Ranunculales</taxon>
        <taxon>Papaveraceae</taxon>
        <taxon>Papaveroideae</taxon>
        <taxon>Papaver</taxon>
    </lineage>
</organism>
<keyword evidence="2" id="KW-1185">Reference proteome</keyword>
<dbReference type="Gramene" id="RZC73904">
    <property type="protein sequence ID" value="RZC73904"/>
    <property type="gene ID" value="C5167_049384"/>
</dbReference>
<proteinExistence type="predicted"/>
<evidence type="ECO:0008006" key="3">
    <source>
        <dbReference type="Google" id="ProtNLM"/>
    </source>
</evidence>
<dbReference type="Proteomes" id="UP000316621">
    <property type="component" value="Chromosome 8"/>
</dbReference>
<dbReference type="AlphaFoldDB" id="A0A4Y7KKP1"/>
<accession>A0A4Y7KKP1</accession>
<gene>
    <name evidence="1" type="ORF">C5167_049384</name>
</gene>
<protein>
    <recommendedName>
        <fullName evidence="3">DUF223 domain-containing protein</fullName>
    </recommendedName>
</protein>
<evidence type="ECO:0000313" key="2">
    <source>
        <dbReference type="Proteomes" id="UP000316621"/>
    </source>
</evidence>
<reference evidence="1 2" key="1">
    <citation type="journal article" date="2018" name="Science">
        <title>The opium poppy genome and morphinan production.</title>
        <authorList>
            <person name="Guo L."/>
            <person name="Winzer T."/>
            <person name="Yang X."/>
            <person name="Li Y."/>
            <person name="Ning Z."/>
            <person name="He Z."/>
            <person name="Teodor R."/>
            <person name="Lu Y."/>
            <person name="Bowser T.A."/>
            <person name="Graham I.A."/>
            <person name="Ye K."/>
        </authorList>
    </citation>
    <scope>NUCLEOTIDE SEQUENCE [LARGE SCALE GENOMIC DNA]</scope>
    <source>
        <strain evidence="2">cv. HN1</strain>
        <tissue evidence="1">Leaves</tissue>
    </source>
</reference>
<name>A0A4Y7KKP1_PAPSO</name>
<sequence length="107" mass="12151">MGSQIRVSPSKLPVTATYNTFLHVGEAEEGKPLRIGIFMKTSKVRSLDIFILDDDGAELHGVVPKNILWKFDPLPQDGRIYSLRKFTILGEKKIILPTQNEHLLFFN</sequence>
<dbReference type="EMBL" id="CM010722">
    <property type="protein sequence ID" value="RZC73904.1"/>
    <property type="molecule type" value="Genomic_DNA"/>
</dbReference>